<keyword evidence="6" id="KW-1185">Reference proteome</keyword>
<feature type="compositionally biased region" description="Low complexity" evidence="2">
    <location>
        <begin position="297"/>
        <end position="307"/>
    </location>
</feature>
<feature type="compositionally biased region" description="Acidic residues" evidence="2">
    <location>
        <begin position="219"/>
        <end position="236"/>
    </location>
</feature>
<protein>
    <submittedName>
        <fullName evidence="5">Nucleophosmin</fullName>
    </submittedName>
</protein>
<evidence type="ECO:0000256" key="3">
    <source>
        <dbReference type="SAM" id="SignalP"/>
    </source>
</evidence>
<dbReference type="PANTHER" id="PTHR36058:SF1">
    <property type="entry name" value="NUCLEOPHOSMIN"/>
    <property type="match status" value="1"/>
</dbReference>
<dbReference type="InterPro" id="IPR008139">
    <property type="entry name" value="SaposinB_dom"/>
</dbReference>
<dbReference type="OrthoDB" id="202851at2759"/>
<sequence>MARVVSLTLFVISWLLLFSYAASKKAPSTSARKEDIPYIKCQVCEKIAHQIHQQVQKKEAEISPKKVSELEIIEIVENVCNLKKQEADWILQIDIVEKGAKLELVEQGVEGHCNSKCKTIERACQEVMGFADTDVAEYFYKKRPSIDELANYLCHDLSDACSVKTPPVPKGRIPGEPFVPKPSKDAEMEKIMRSMQDMPGAPNMKMYSKEALMNNNFGDDGDDEDEDEDDDDDEDNFPNNLGKVMKNKGAPKKDLKEKILQGVAEKSKQVKQHINKASQKIKKWWKGIKKSGKKAPSKSPKSSKSEL</sequence>
<keyword evidence="3" id="KW-0732">Signal</keyword>
<feature type="compositionally biased region" description="Basic residues" evidence="2">
    <location>
        <begin position="269"/>
        <end position="296"/>
    </location>
</feature>
<accession>A0A833VTM3</accession>
<comment type="caution">
    <text evidence="5">The sequence shown here is derived from an EMBL/GenBank/DDBJ whole genome shotgun (WGS) entry which is preliminary data.</text>
</comment>
<evidence type="ECO:0000256" key="1">
    <source>
        <dbReference type="ARBA" id="ARBA00023157"/>
    </source>
</evidence>
<feature type="domain" description="Saposin B-type" evidence="4">
    <location>
        <begin position="37"/>
        <end position="165"/>
    </location>
</feature>
<evidence type="ECO:0000313" key="5">
    <source>
        <dbReference type="EMBL" id="KAF3333404.1"/>
    </source>
</evidence>
<feature type="chain" id="PRO_5032903579" evidence="3">
    <location>
        <begin position="22"/>
        <end position="307"/>
    </location>
</feature>
<organism evidence="5 6">
    <name type="scientific">Carex littledalei</name>
    <dbReference type="NCBI Taxonomy" id="544730"/>
    <lineage>
        <taxon>Eukaryota</taxon>
        <taxon>Viridiplantae</taxon>
        <taxon>Streptophyta</taxon>
        <taxon>Embryophyta</taxon>
        <taxon>Tracheophyta</taxon>
        <taxon>Spermatophyta</taxon>
        <taxon>Magnoliopsida</taxon>
        <taxon>Liliopsida</taxon>
        <taxon>Poales</taxon>
        <taxon>Cyperaceae</taxon>
        <taxon>Cyperoideae</taxon>
        <taxon>Cariceae</taxon>
        <taxon>Carex</taxon>
        <taxon>Carex subgen. Euthyceras</taxon>
    </lineage>
</organism>
<evidence type="ECO:0000256" key="2">
    <source>
        <dbReference type="SAM" id="MobiDB-lite"/>
    </source>
</evidence>
<name>A0A833VTM3_9POAL</name>
<gene>
    <name evidence="5" type="ORF">FCM35_KLT01095</name>
</gene>
<proteinExistence type="predicted"/>
<reference evidence="5" key="1">
    <citation type="submission" date="2020-01" db="EMBL/GenBank/DDBJ databases">
        <title>Genome sequence of Kobresia littledalei, the first chromosome-level genome in the family Cyperaceae.</title>
        <authorList>
            <person name="Qu G."/>
        </authorList>
    </citation>
    <scope>NUCLEOTIDE SEQUENCE</scope>
    <source>
        <strain evidence="5">C.B.Clarke</strain>
        <tissue evidence="5">Leaf</tissue>
    </source>
</reference>
<dbReference type="AlphaFoldDB" id="A0A833VTM3"/>
<dbReference type="Proteomes" id="UP000623129">
    <property type="component" value="Unassembled WGS sequence"/>
</dbReference>
<keyword evidence="1" id="KW-1015">Disulfide bond</keyword>
<dbReference type="PANTHER" id="PTHR36058">
    <property type="entry name" value="NUCLEOPHOSMIN"/>
    <property type="match status" value="1"/>
</dbReference>
<evidence type="ECO:0000259" key="4">
    <source>
        <dbReference type="PROSITE" id="PS50015"/>
    </source>
</evidence>
<dbReference type="PROSITE" id="PS50015">
    <property type="entry name" value="SAP_B"/>
    <property type="match status" value="1"/>
</dbReference>
<feature type="signal peptide" evidence="3">
    <location>
        <begin position="1"/>
        <end position="21"/>
    </location>
</feature>
<feature type="region of interest" description="Disordered" evidence="2">
    <location>
        <begin position="213"/>
        <end position="307"/>
    </location>
</feature>
<evidence type="ECO:0000313" key="6">
    <source>
        <dbReference type="Proteomes" id="UP000623129"/>
    </source>
</evidence>
<dbReference type="EMBL" id="SWLB01000010">
    <property type="protein sequence ID" value="KAF3333404.1"/>
    <property type="molecule type" value="Genomic_DNA"/>
</dbReference>